<dbReference type="Proteomes" id="UP000009044">
    <property type="component" value="Chromosome"/>
</dbReference>
<protein>
    <submittedName>
        <fullName evidence="8">Levanase</fullName>
    </submittedName>
</protein>
<dbReference type="GO" id="GO:0005987">
    <property type="term" value="P:sucrose catabolic process"/>
    <property type="evidence" value="ECO:0007669"/>
    <property type="project" value="TreeGrafter"/>
</dbReference>
<gene>
    <name evidence="8" type="ordered locus">GLX_03530</name>
</gene>
<dbReference type="InterPro" id="IPR001362">
    <property type="entry name" value="Glyco_hydro_32"/>
</dbReference>
<organism evidence="8 9">
    <name type="scientific">Komagataeibacter medellinensis (strain NBRC 3288 / BCRC 11682 / LMG 1693 / Kondo 51)</name>
    <name type="common">Gluconacetobacter medellinensis</name>
    <dbReference type="NCBI Taxonomy" id="634177"/>
    <lineage>
        <taxon>Bacteria</taxon>
        <taxon>Pseudomonadati</taxon>
        <taxon>Pseudomonadota</taxon>
        <taxon>Alphaproteobacteria</taxon>
        <taxon>Acetobacterales</taxon>
        <taxon>Acetobacteraceae</taxon>
        <taxon>Komagataeibacter</taxon>
    </lineage>
</organism>
<proteinExistence type="inferred from homology"/>
<dbReference type="SUPFAM" id="SSF49899">
    <property type="entry name" value="Concanavalin A-like lectins/glucanases"/>
    <property type="match status" value="1"/>
</dbReference>
<feature type="domain" description="Glycosyl hydrolase family 32 N-terminal" evidence="6">
    <location>
        <begin position="136"/>
        <end position="441"/>
    </location>
</feature>
<dbReference type="AlphaFoldDB" id="G2I3R8"/>
<keyword evidence="3 4" id="KW-0326">Glycosidase</keyword>
<dbReference type="InterPro" id="IPR018053">
    <property type="entry name" value="Glyco_hydro_32_AS"/>
</dbReference>
<evidence type="ECO:0000256" key="5">
    <source>
        <dbReference type="SAM" id="MobiDB-lite"/>
    </source>
</evidence>
<accession>G2I3R8</accession>
<dbReference type="Gene3D" id="2.60.120.560">
    <property type="entry name" value="Exo-inulinase, domain 1"/>
    <property type="match status" value="1"/>
</dbReference>
<dbReference type="InterPro" id="IPR013189">
    <property type="entry name" value="Glyco_hydro_32_C"/>
</dbReference>
<dbReference type="PANTHER" id="PTHR42800:SF2">
    <property type="entry name" value="INVERTASE-RELATED"/>
    <property type="match status" value="1"/>
</dbReference>
<dbReference type="eggNOG" id="COG1621">
    <property type="taxonomic scope" value="Bacteria"/>
</dbReference>
<evidence type="ECO:0000256" key="1">
    <source>
        <dbReference type="ARBA" id="ARBA00009902"/>
    </source>
</evidence>
<dbReference type="InterPro" id="IPR023296">
    <property type="entry name" value="Glyco_hydro_beta-prop_sf"/>
</dbReference>
<dbReference type="Pfam" id="PF00251">
    <property type="entry name" value="Glyco_hydro_32N"/>
    <property type="match status" value="1"/>
</dbReference>
<evidence type="ECO:0000256" key="2">
    <source>
        <dbReference type="ARBA" id="ARBA00022801"/>
    </source>
</evidence>
<dbReference type="SMART" id="SM00640">
    <property type="entry name" value="Glyco_32"/>
    <property type="match status" value="1"/>
</dbReference>
<reference evidence="9" key="1">
    <citation type="journal article" date="2011" name="J. Bacteriol.">
        <title>Complete genome sequence of NBRC 3288, a unique cellulose-nonproducing strain of Gluconacetobacter xylinus isolated from vinegar.</title>
        <authorList>
            <person name="Ogino H."/>
            <person name="Azuma Y."/>
            <person name="Hosoyama A."/>
            <person name="Nakazawa H."/>
            <person name="Matsutani M."/>
            <person name="Hasegawa A."/>
            <person name="Otsuyama K."/>
            <person name="Matsushita K."/>
            <person name="Fujita N."/>
            <person name="Shirai M."/>
        </authorList>
    </citation>
    <scope>NUCLEOTIDE SEQUENCE [LARGE SCALE GENOMIC DNA]</scope>
    <source>
        <strain evidence="9">NBRC 3288 / BCRC 11682 / LMG 1693</strain>
    </source>
</reference>
<dbReference type="KEGG" id="gxy:GLX_03530"/>
<sequence>MKEIILYNYLYLMKPFLMELSLYPPPRGLRMAQNHLVASAHRYSLGSMTDASPPRLSCRAALSSFAVLGTGGLAQGAGANTPPSSGPATPLPPQAPDNTRGDEPNASHPSPADQPGGMPHPVMKTEIDMPYRPTIHFTPTTGFMNDPNGLVFDGTQYHLYYQYNPFAPYAGHVHWGHATSPDLLHWTDQPIALDETGAGEAFTGCAVMDSHNASGLFRTPQGGMVALYTRASPHAQAQYLATSYDNGQTFEEYARNPVLDISSNSFRDPQVCFHKPTGRWVMVVAKSRLHQIAFYASIDLVHWVHLSDFGPSGLFGVDYECPNLIEVAVEGGGTRWMLFVSVNPGAPTGGSITQYFVGQFDGTRFIPDNTVIGLTDFAKDAYALQVYSNMPGAEAVSIAWLGNWQYAQELPTQSWRGAMTLPRTMVLRRDFTGGLRLAQTPRGLNTLRDTPLACPAGRLAAGESRQVSLPQGRAVELCMSVTVDERPHGLNPGDKGRTGRFIITFGNEGGEKLTIGFDAFSGQLWLDRSNLAGFAQPFFTGQFSTALAPDDRHFEIRIVLDACTLEIFADGGLAVGTALVFPASPLEFLRLEANGAGATIGSLNLYPLRKTMPRMTAAT</sequence>
<evidence type="ECO:0000313" key="9">
    <source>
        <dbReference type="Proteomes" id="UP000009044"/>
    </source>
</evidence>
<feature type="region of interest" description="Disordered" evidence="5">
    <location>
        <begin position="76"/>
        <end position="125"/>
    </location>
</feature>
<evidence type="ECO:0000256" key="3">
    <source>
        <dbReference type="ARBA" id="ARBA00023295"/>
    </source>
</evidence>
<dbReference type="InterPro" id="IPR013320">
    <property type="entry name" value="ConA-like_dom_sf"/>
</dbReference>
<evidence type="ECO:0000256" key="4">
    <source>
        <dbReference type="RuleBase" id="RU362110"/>
    </source>
</evidence>
<dbReference type="PATRIC" id="fig|634177.7.peg.399"/>
<dbReference type="CDD" id="cd18622">
    <property type="entry name" value="GH32_Inu-like"/>
    <property type="match status" value="1"/>
</dbReference>
<evidence type="ECO:0000259" key="7">
    <source>
        <dbReference type="Pfam" id="PF08244"/>
    </source>
</evidence>
<dbReference type="EMBL" id="AP012159">
    <property type="protein sequence ID" value="BAK82765.1"/>
    <property type="molecule type" value="Genomic_DNA"/>
</dbReference>
<evidence type="ECO:0000313" key="8">
    <source>
        <dbReference type="EMBL" id="BAK82765.1"/>
    </source>
</evidence>
<name>G2I3R8_KOMMN</name>
<dbReference type="Pfam" id="PF08244">
    <property type="entry name" value="Glyco_hydro_32C"/>
    <property type="match status" value="1"/>
</dbReference>
<dbReference type="HOGENOM" id="CLU_001528_3_3_5"/>
<feature type="compositionally biased region" description="Low complexity" evidence="5">
    <location>
        <begin position="76"/>
        <end position="88"/>
    </location>
</feature>
<dbReference type="GO" id="GO:0004575">
    <property type="term" value="F:sucrose alpha-glucosidase activity"/>
    <property type="evidence" value="ECO:0007669"/>
    <property type="project" value="TreeGrafter"/>
</dbReference>
<comment type="similarity">
    <text evidence="1 4">Belongs to the glycosyl hydrolase 32 family.</text>
</comment>
<evidence type="ECO:0000259" key="6">
    <source>
        <dbReference type="Pfam" id="PF00251"/>
    </source>
</evidence>
<dbReference type="Gene3D" id="2.115.10.20">
    <property type="entry name" value="Glycosyl hydrolase domain, family 43"/>
    <property type="match status" value="1"/>
</dbReference>
<dbReference type="GO" id="GO:0005737">
    <property type="term" value="C:cytoplasm"/>
    <property type="evidence" value="ECO:0007669"/>
    <property type="project" value="TreeGrafter"/>
</dbReference>
<dbReference type="PROSITE" id="PS00609">
    <property type="entry name" value="GLYCOSYL_HYDROL_F32"/>
    <property type="match status" value="1"/>
</dbReference>
<dbReference type="SUPFAM" id="SSF75005">
    <property type="entry name" value="Arabinanase/levansucrase/invertase"/>
    <property type="match status" value="1"/>
</dbReference>
<dbReference type="InterPro" id="IPR013148">
    <property type="entry name" value="Glyco_hydro_32_N"/>
</dbReference>
<keyword evidence="2 4" id="KW-0378">Hydrolase</keyword>
<dbReference type="STRING" id="634177.GLX_03530"/>
<dbReference type="PANTHER" id="PTHR42800">
    <property type="entry name" value="EXOINULINASE INUD (AFU_ORTHOLOGUE AFUA_5G00480)"/>
    <property type="match status" value="1"/>
</dbReference>
<feature type="domain" description="Glycosyl hydrolase family 32 C-terminal" evidence="7">
    <location>
        <begin position="470"/>
        <end position="606"/>
    </location>
</feature>